<name>A0A7D3YAD9_9BACL</name>
<evidence type="ECO:0000313" key="3">
    <source>
        <dbReference type="Proteomes" id="UP000503088"/>
    </source>
</evidence>
<dbReference type="RefSeq" id="WP_173222965.1">
    <property type="nucleotide sequence ID" value="NZ_CP048104.1"/>
</dbReference>
<dbReference type="Pfam" id="PF22790">
    <property type="entry name" value="YkoP"/>
    <property type="match status" value="1"/>
</dbReference>
<dbReference type="Proteomes" id="UP000503088">
    <property type="component" value="Chromosome"/>
</dbReference>
<feature type="domain" description="YkoP-like" evidence="1">
    <location>
        <begin position="4"/>
        <end position="189"/>
    </location>
</feature>
<sequence length="197" mass="22587">MGSHFLTAWRFWDSIYYRFTRLQYVDVENGNLFRVVVKPYRGETIITSDGVRLERGDLYAKLHLYNVGVACLLRQYSINKGLGTGLVGELAILKKIRNSFPALSSFISDHPRSSEIKALMGITFLNRGVEKLGFETKELSNPLISQLKAHLFKFILICCHPQGWTRLKEKSRPLVPKRVYISKDAFVHRFKAEGIHG</sequence>
<proteinExistence type="predicted"/>
<keyword evidence="3" id="KW-1185">Reference proteome</keyword>
<dbReference type="KEGG" id="kpul:GXN76_10535"/>
<evidence type="ECO:0000313" key="2">
    <source>
        <dbReference type="EMBL" id="QKG84861.1"/>
    </source>
</evidence>
<dbReference type="EMBL" id="CP048104">
    <property type="protein sequence ID" value="QKG84861.1"/>
    <property type="molecule type" value="Genomic_DNA"/>
</dbReference>
<accession>A0A7D3YAD9</accession>
<protein>
    <recommendedName>
        <fullName evidence="1">YkoP-like domain-containing protein</fullName>
    </recommendedName>
</protein>
<organism evidence="2 3">
    <name type="scientific">Kroppenstedtia pulmonis</name>
    <dbReference type="NCBI Taxonomy" id="1380685"/>
    <lineage>
        <taxon>Bacteria</taxon>
        <taxon>Bacillati</taxon>
        <taxon>Bacillota</taxon>
        <taxon>Bacilli</taxon>
        <taxon>Bacillales</taxon>
        <taxon>Thermoactinomycetaceae</taxon>
        <taxon>Kroppenstedtia</taxon>
    </lineage>
</organism>
<dbReference type="InterPro" id="IPR054467">
    <property type="entry name" value="YkoP-like_dom"/>
</dbReference>
<gene>
    <name evidence="2" type="ORF">GXN76_10535</name>
</gene>
<evidence type="ECO:0000259" key="1">
    <source>
        <dbReference type="Pfam" id="PF22790"/>
    </source>
</evidence>
<reference evidence="2 3" key="1">
    <citation type="submission" date="2020-01" db="EMBL/GenBank/DDBJ databases">
        <authorList>
            <person name="Gulvik C.A."/>
            <person name="Batra D.G."/>
        </authorList>
    </citation>
    <scope>NUCLEOTIDE SEQUENCE [LARGE SCALE GENOMIC DNA]</scope>
    <source>
        <strain evidence="2 3">W9323</strain>
    </source>
</reference>
<dbReference type="AlphaFoldDB" id="A0A7D3YAD9"/>